<keyword evidence="3" id="KW-1185">Reference proteome</keyword>
<dbReference type="RefSeq" id="WP_202096594.1">
    <property type="nucleotide sequence ID" value="NZ_CP061036.1"/>
</dbReference>
<sequence>MSRHVFTGLQGENTVAIGWDRPLDTFFVQVMRPDPEMAGEDEILFWRGTDLRELPTAADAIAAARPWASLPAELGATLETDRMKTLGRSDGEHQAEVKRRLFPKG</sequence>
<feature type="compositionally biased region" description="Basic and acidic residues" evidence="1">
    <location>
        <begin position="83"/>
        <end position="99"/>
    </location>
</feature>
<dbReference type="AlphaFoldDB" id="A0A974S6W7"/>
<feature type="region of interest" description="Disordered" evidence="1">
    <location>
        <begin position="83"/>
        <end position="105"/>
    </location>
</feature>
<reference evidence="3" key="1">
    <citation type="submission" date="2020-09" db="EMBL/GenBank/DDBJ databases">
        <title>Sphingomonas sp., a new species isolated from pork steak.</title>
        <authorList>
            <person name="Heidler von Heilborn D."/>
        </authorList>
    </citation>
    <scope>NUCLEOTIDE SEQUENCE [LARGE SCALE GENOMIC DNA]</scope>
    <source>
        <plasmid evidence="3">punnamed1</plasmid>
    </source>
</reference>
<evidence type="ECO:0000256" key="1">
    <source>
        <dbReference type="SAM" id="MobiDB-lite"/>
    </source>
</evidence>
<evidence type="ECO:0000313" key="3">
    <source>
        <dbReference type="Proteomes" id="UP000595894"/>
    </source>
</evidence>
<organism evidence="2 3">
    <name type="scientific">Sphingomonas aliaeris</name>
    <dbReference type="NCBI Taxonomy" id="2759526"/>
    <lineage>
        <taxon>Bacteria</taxon>
        <taxon>Pseudomonadati</taxon>
        <taxon>Pseudomonadota</taxon>
        <taxon>Alphaproteobacteria</taxon>
        <taxon>Sphingomonadales</taxon>
        <taxon>Sphingomonadaceae</taxon>
        <taxon>Sphingomonas</taxon>
    </lineage>
</organism>
<gene>
    <name evidence="2" type="ORF">H5J25_18880</name>
</gene>
<accession>A0A974S6W7</accession>
<protein>
    <submittedName>
        <fullName evidence="2">Uncharacterized protein</fullName>
    </submittedName>
</protein>
<evidence type="ECO:0000313" key="2">
    <source>
        <dbReference type="EMBL" id="QQV79315.1"/>
    </source>
</evidence>
<geneLocation type="plasmid" evidence="2 3">
    <name>punnamed1</name>
</geneLocation>
<proteinExistence type="predicted"/>
<name>A0A974S6W7_9SPHN</name>
<keyword evidence="2" id="KW-0614">Plasmid</keyword>
<dbReference type="EMBL" id="CP061036">
    <property type="protein sequence ID" value="QQV79315.1"/>
    <property type="molecule type" value="Genomic_DNA"/>
</dbReference>
<dbReference type="KEGG" id="sari:H5J25_18880"/>
<dbReference type="Proteomes" id="UP000595894">
    <property type="component" value="Plasmid punnamed1"/>
</dbReference>